<keyword evidence="2" id="KW-1185">Reference proteome</keyword>
<name>A0A183KC63_9TREM</name>
<accession>A0A183KC63</accession>
<reference evidence="3" key="1">
    <citation type="submission" date="2016-06" db="UniProtKB">
        <authorList>
            <consortium name="WormBaseParasite"/>
        </authorList>
    </citation>
    <scope>IDENTIFICATION</scope>
</reference>
<organism evidence="3">
    <name type="scientific">Schistosoma curassoni</name>
    <dbReference type="NCBI Taxonomy" id="6186"/>
    <lineage>
        <taxon>Eukaryota</taxon>
        <taxon>Metazoa</taxon>
        <taxon>Spiralia</taxon>
        <taxon>Lophotrochozoa</taxon>
        <taxon>Platyhelminthes</taxon>
        <taxon>Trematoda</taxon>
        <taxon>Digenea</taxon>
        <taxon>Strigeidida</taxon>
        <taxon>Schistosomatoidea</taxon>
        <taxon>Schistosomatidae</taxon>
        <taxon>Schistosoma</taxon>
    </lineage>
</organism>
<evidence type="ECO:0000313" key="2">
    <source>
        <dbReference type="Proteomes" id="UP000279833"/>
    </source>
</evidence>
<proteinExistence type="predicted"/>
<evidence type="ECO:0000313" key="3">
    <source>
        <dbReference type="WBParaSite" id="SCUD_0001260601-mRNA-1"/>
    </source>
</evidence>
<dbReference type="Proteomes" id="UP000279833">
    <property type="component" value="Unassembled WGS sequence"/>
</dbReference>
<reference evidence="1 2" key="2">
    <citation type="submission" date="2018-11" db="EMBL/GenBank/DDBJ databases">
        <authorList>
            <consortium name="Pathogen Informatics"/>
        </authorList>
    </citation>
    <scope>NUCLEOTIDE SEQUENCE [LARGE SCALE GENOMIC DNA]</scope>
    <source>
        <strain evidence="1">Dakar</strain>
        <strain evidence="2">Dakar, Senegal</strain>
    </source>
</reference>
<sequence length="215" mass="23996">MVVGGSQEETLDPGFVLLRTRQQGVPIILRKLVLLDGFVPVSPSFMVIGGNRQETKDSGFVLHHTCQQGVPIILEEIVLLDGFYPVSTSFTVRDVTTELSGLQTTCFLSTTSNHYLIFNIIHPRSRTRDTNSVFLASNSIHVLLQQVHKIAPPSTIVFNELLSHNLIVTASYSFHMVITSLENPTISTPLFCYHPIENFHSNECLFSSFKIPPKN</sequence>
<evidence type="ECO:0000313" key="1">
    <source>
        <dbReference type="EMBL" id="VDP49446.1"/>
    </source>
</evidence>
<dbReference type="WBParaSite" id="SCUD_0001260601-mRNA-1">
    <property type="protein sequence ID" value="SCUD_0001260601-mRNA-1"/>
    <property type="gene ID" value="SCUD_0001260601"/>
</dbReference>
<protein>
    <submittedName>
        <fullName evidence="3">MMS1_N domain-containing protein</fullName>
    </submittedName>
</protein>
<gene>
    <name evidence="1" type="ORF">SCUD_LOCUS12603</name>
</gene>
<dbReference type="EMBL" id="UZAK01035240">
    <property type="protein sequence ID" value="VDP49446.1"/>
    <property type="molecule type" value="Genomic_DNA"/>
</dbReference>
<dbReference type="AlphaFoldDB" id="A0A183KC63"/>